<protein>
    <submittedName>
        <fullName evidence="1">Uncharacterized protein</fullName>
    </submittedName>
</protein>
<gene>
    <name evidence="1" type="ORF">QR98_0095860</name>
</gene>
<proteinExistence type="predicted"/>
<dbReference type="EMBL" id="JXLN01016255">
    <property type="protein sequence ID" value="KPM11020.1"/>
    <property type="molecule type" value="Genomic_DNA"/>
</dbReference>
<sequence>MHSRLFNKINPKKNSNLIDRREDIKDPEVYKRRLHTELINRDLEKNIFEHTNLLSLTFKNQSIEKEFRESRDLTSCISLIGLPLTLFCYLITFILIGPNRIHIILTLLLCLLLLSVKALICTIPIICSVSNLFVSRFETKFNFIEMIENNFVNVEDKK</sequence>
<organism evidence="1 2">
    <name type="scientific">Sarcoptes scabiei</name>
    <name type="common">Itch mite</name>
    <name type="synonym">Acarus scabiei</name>
    <dbReference type="NCBI Taxonomy" id="52283"/>
    <lineage>
        <taxon>Eukaryota</taxon>
        <taxon>Metazoa</taxon>
        <taxon>Ecdysozoa</taxon>
        <taxon>Arthropoda</taxon>
        <taxon>Chelicerata</taxon>
        <taxon>Arachnida</taxon>
        <taxon>Acari</taxon>
        <taxon>Acariformes</taxon>
        <taxon>Sarcoptiformes</taxon>
        <taxon>Astigmata</taxon>
        <taxon>Psoroptidia</taxon>
        <taxon>Sarcoptoidea</taxon>
        <taxon>Sarcoptidae</taxon>
        <taxon>Sarcoptinae</taxon>
        <taxon>Sarcoptes</taxon>
    </lineage>
</organism>
<name>A0A132AKQ4_SARSC</name>
<dbReference type="Proteomes" id="UP000616769">
    <property type="component" value="Unassembled WGS sequence"/>
</dbReference>
<evidence type="ECO:0000313" key="1">
    <source>
        <dbReference type="EMBL" id="KPM11020.1"/>
    </source>
</evidence>
<comment type="caution">
    <text evidence="1">The sequence shown here is derived from an EMBL/GenBank/DDBJ whole genome shotgun (WGS) entry which is preliminary data.</text>
</comment>
<dbReference type="AlphaFoldDB" id="A0A132AKQ4"/>
<evidence type="ECO:0000313" key="2">
    <source>
        <dbReference type="Proteomes" id="UP000616769"/>
    </source>
</evidence>
<dbReference type="VEuPathDB" id="VectorBase:SSCA003006"/>
<accession>A0A132AKQ4</accession>
<reference evidence="1 2" key="1">
    <citation type="journal article" date="2015" name="Parasit. Vectors">
        <title>Draft genome of the scabies mite.</title>
        <authorList>
            <person name="Rider S.D.Jr."/>
            <person name="Morgan M.S."/>
            <person name="Arlian L.G."/>
        </authorList>
    </citation>
    <scope>NUCLEOTIDE SEQUENCE [LARGE SCALE GENOMIC DNA]</scope>
    <source>
        <strain evidence="1">Arlian Lab</strain>
    </source>
</reference>